<proteinExistence type="predicted"/>
<gene>
    <name evidence="1" type="ORF">ALC56_12197</name>
</gene>
<dbReference type="EMBL" id="KQ981905">
    <property type="protein sequence ID" value="KYN33485.1"/>
    <property type="molecule type" value="Genomic_DNA"/>
</dbReference>
<dbReference type="AlphaFoldDB" id="A0A195EYW0"/>
<evidence type="ECO:0000313" key="2">
    <source>
        <dbReference type="Proteomes" id="UP000078541"/>
    </source>
</evidence>
<reference evidence="1 2" key="1">
    <citation type="submission" date="2016-03" db="EMBL/GenBank/DDBJ databases">
        <title>Trachymyrmex septentrionalis WGS genome.</title>
        <authorList>
            <person name="Nygaard S."/>
            <person name="Hu H."/>
            <person name="Boomsma J."/>
            <person name="Zhang G."/>
        </authorList>
    </citation>
    <scope>NUCLEOTIDE SEQUENCE [LARGE SCALE GENOMIC DNA]</scope>
    <source>
        <strain evidence="1">Tsep2-gDNA-1</strain>
        <tissue evidence="1">Whole body</tissue>
    </source>
</reference>
<keyword evidence="2" id="KW-1185">Reference proteome</keyword>
<organism evidence="1 2">
    <name type="scientific">Trachymyrmex septentrionalis</name>
    <dbReference type="NCBI Taxonomy" id="34720"/>
    <lineage>
        <taxon>Eukaryota</taxon>
        <taxon>Metazoa</taxon>
        <taxon>Ecdysozoa</taxon>
        <taxon>Arthropoda</taxon>
        <taxon>Hexapoda</taxon>
        <taxon>Insecta</taxon>
        <taxon>Pterygota</taxon>
        <taxon>Neoptera</taxon>
        <taxon>Endopterygota</taxon>
        <taxon>Hymenoptera</taxon>
        <taxon>Apocrita</taxon>
        <taxon>Aculeata</taxon>
        <taxon>Formicoidea</taxon>
        <taxon>Formicidae</taxon>
        <taxon>Myrmicinae</taxon>
        <taxon>Trachymyrmex</taxon>
    </lineage>
</organism>
<evidence type="ECO:0000313" key="1">
    <source>
        <dbReference type="EMBL" id="KYN33485.1"/>
    </source>
</evidence>
<accession>A0A195EYW0</accession>
<sequence>MAISISPVTNDRPEGPRFVVGLTETRRGTMLSDNAIRIDRQTCGFPARRLLDD</sequence>
<dbReference type="Proteomes" id="UP000078541">
    <property type="component" value="Unassembled WGS sequence"/>
</dbReference>
<name>A0A195EYW0_9HYME</name>
<protein>
    <submittedName>
        <fullName evidence="1">Uncharacterized protein</fullName>
    </submittedName>
</protein>